<sequence length="182" mass="19107">MAIGPVQLIVLGFRHPDFHGEIIAELERLRASDTVRVIDSLAVYKSADGDLEAEHLSNLSEQEAIELGSKIGALIGLGFEGEKGMVAGAEAGAEAVAEQGGVGVFTGEDAWDVLEEIPNDSAAALILLEHHWAVPLRDAIARAGGFRISDGFISPLDLIEIGLVSADEAKELHEMETAGAAS</sequence>
<dbReference type="EMBL" id="SLWM01000026">
    <property type="protein sequence ID" value="TCO12334.1"/>
    <property type="molecule type" value="Genomic_DNA"/>
</dbReference>
<proteinExistence type="predicted"/>
<comment type="caution">
    <text evidence="1">The sequence shown here is derived from an EMBL/GenBank/DDBJ whole genome shotgun (WGS) entry which is preliminary data.</text>
</comment>
<reference evidence="1 2" key="1">
    <citation type="journal article" date="2015" name="Stand. Genomic Sci.">
        <title>Genomic Encyclopedia of Bacterial and Archaeal Type Strains, Phase III: the genomes of soil and plant-associated and newly described type strains.</title>
        <authorList>
            <person name="Whitman W.B."/>
            <person name="Woyke T."/>
            <person name="Klenk H.P."/>
            <person name="Zhou Y."/>
            <person name="Lilburn T.G."/>
            <person name="Beck B.J."/>
            <person name="De Vos P."/>
            <person name="Vandamme P."/>
            <person name="Eisen J.A."/>
            <person name="Garrity G."/>
            <person name="Hugenholtz P."/>
            <person name="Kyrpides N.C."/>
        </authorList>
    </citation>
    <scope>NUCLEOTIDE SEQUENCE [LARGE SCALE GENOMIC DNA]</scope>
    <source>
        <strain evidence="1 2">VKM Ac-2538</strain>
    </source>
</reference>
<organism evidence="1 2">
    <name type="scientific">Kribbella orskensis</name>
    <dbReference type="NCBI Taxonomy" id="2512216"/>
    <lineage>
        <taxon>Bacteria</taxon>
        <taxon>Bacillati</taxon>
        <taxon>Actinomycetota</taxon>
        <taxon>Actinomycetes</taxon>
        <taxon>Propionibacteriales</taxon>
        <taxon>Kribbellaceae</taxon>
        <taxon>Kribbella</taxon>
    </lineage>
</organism>
<gene>
    <name evidence="1" type="ORF">EV644_12677</name>
</gene>
<evidence type="ECO:0008006" key="3">
    <source>
        <dbReference type="Google" id="ProtNLM"/>
    </source>
</evidence>
<protein>
    <recommendedName>
        <fullName evidence="3">DUF1269 domain-containing protein</fullName>
    </recommendedName>
</protein>
<name>A0ABY2B9A1_9ACTN</name>
<evidence type="ECO:0000313" key="2">
    <source>
        <dbReference type="Proteomes" id="UP000295818"/>
    </source>
</evidence>
<keyword evidence="2" id="KW-1185">Reference proteome</keyword>
<accession>A0ABY2B9A1</accession>
<evidence type="ECO:0000313" key="1">
    <source>
        <dbReference type="EMBL" id="TCO12334.1"/>
    </source>
</evidence>
<dbReference type="Proteomes" id="UP000295818">
    <property type="component" value="Unassembled WGS sequence"/>
</dbReference>